<organism evidence="1 2">
    <name type="scientific">Candidatus Wolfebacteria bacterium RIFCSPLOWO2_01_FULL_45_19</name>
    <dbReference type="NCBI Taxonomy" id="1802557"/>
    <lineage>
        <taxon>Bacteria</taxon>
        <taxon>Candidatus Wolfeibacteriota</taxon>
    </lineage>
</organism>
<gene>
    <name evidence="1" type="ORF">A3A20_01045</name>
</gene>
<dbReference type="EMBL" id="MGIR01000007">
    <property type="protein sequence ID" value="OGM90824.1"/>
    <property type="molecule type" value="Genomic_DNA"/>
</dbReference>
<protein>
    <submittedName>
        <fullName evidence="1">Uncharacterized protein</fullName>
    </submittedName>
</protein>
<sequence length="421" mass="48671">MVFRSLEKIFTRFLRRGERFLIVEIEDNSLSVSKASVHWQDKKLKVLNKWTYNAGWTNDTAKAFSFLQKILKRIPRLAAHKIILVLEPRLATTIHVSTKIIRDEGRKIIDEVDLDNLISQAIWQVFDRERSRSADKMALDDLDVLLVDVKIRNLKIDGHRVVNPLGFSAKTTEVFLSQTFASRDFFETMRVLFPRNQFVFISEAGAMGADILARLSSEKNKDLRAFALVNLNSARSDVYGALIGENCVDKIWYLDNLNLGRNDFYANFGKHFMVQASVAENVIKRYAGGEVSSELANKLERLMRKEWVVFCDGLASIVSDSRDFKHAKNAAVFLRAEENLPEIFYSETLRLRDGKKMEIMPVVFRDIISRSGFKIIAKKHKCSFFTAAGILALYYYSDEWLNKIANRRLRWLMPREKHRLT</sequence>
<accession>A0A1F8DQD7</accession>
<comment type="caution">
    <text evidence="1">The sequence shown here is derived from an EMBL/GenBank/DDBJ whole genome shotgun (WGS) entry which is preliminary data.</text>
</comment>
<evidence type="ECO:0000313" key="1">
    <source>
        <dbReference type="EMBL" id="OGM90824.1"/>
    </source>
</evidence>
<dbReference type="Proteomes" id="UP000178946">
    <property type="component" value="Unassembled WGS sequence"/>
</dbReference>
<dbReference type="STRING" id="1802557.A3A20_01045"/>
<dbReference type="AlphaFoldDB" id="A0A1F8DQD7"/>
<reference evidence="1 2" key="1">
    <citation type="journal article" date="2016" name="Nat. Commun.">
        <title>Thousands of microbial genomes shed light on interconnected biogeochemical processes in an aquifer system.</title>
        <authorList>
            <person name="Anantharaman K."/>
            <person name="Brown C.T."/>
            <person name="Hug L.A."/>
            <person name="Sharon I."/>
            <person name="Castelle C.J."/>
            <person name="Probst A.J."/>
            <person name="Thomas B.C."/>
            <person name="Singh A."/>
            <person name="Wilkins M.J."/>
            <person name="Karaoz U."/>
            <person name="Brodie E.L."/>
            <person name="Williams K.H."/>
            <person name="Hubbard S.S."/>
            <person name="Banfield J.F."/>
        </authorList>
    </citation>
    <scope>NUCLEOTIDE SEQUENCE [LARGE SCALE GENOMIC DNA]</scope>
</reference>
<proteinExistence type="predicted"/>
<name>A0A1F8DQD7_9BACT</name>
<evidence type="ECO:0000313" key="2">
    <source>
        <dbReference type="Proteomes" id="UP000178946"/>
    </source>
</evidence>